<dbReference type="AlphaFoldDB" id="A0A6A4HB81"/>
<evidence type="ECO:0000313" key="3">
    <source>
        <dbReference type="Proteomes" id="UP000799118"/>
    </source>
</evidence>
<feature type="compositionally biased region" description="Pro residues" evidence="1">
    <location>
        <begin position="19"/>
        <end position="33"/>
    </location>
</feature>
<dbReference type="Proteomes" id="UP000799118">
    <property type="component" value="Unassembled WGS sequence"/>
</dbReference>
<accession>A0A6A4HB81</accession>
<dbReference type="EMBL" id="ML769551">
    <property type="protein sequence ID" value="KAE9394375.1"/>
    <property type="molecule type" value="Genomic_DNA"/>
</dbReference>
<evidence type="ECO:0000313" key="2">
    <source>
        <dbReference type="EMBL" id="KAE9394375.1"/>
    </source>
</evidence>
<proteinExistence type="predicted"/>
<reference evidence="2" key="1">
    <citation type="journal article" date="2019" name="Environ. Microbiol.">
        <title>Fungal ecological strategies reflected in gene transcription - a case study of two litter decomposers.</title>
        <authorList>
            <person name="Barbi F."/>
            <person name="Kohler A."/>
            <person name="Barry K."/>
            <person name="Baskaran P."/>
            <person name="Daum C."/>
            <person name="Fauchery L."/>
            <person name="Ihrmark K."/>
            <person name="Kuo A."/>
            <person name="LaButti K."/>
            <person name="Lipzen A."/>
            <person name="Morin E."/>
            <person name="Grigoriev I.V."/>
            <person name="Henrissat B."/>
            <person name="Lindahl B."/>
            <person name="Martin F."/>
        </authorList>
    </citation>
    <scope>NUCLEOTIDE SEQUENCE</scope>
    <source>
        <strain evidence="2">JB14</strain>
    </source>
</reference>
<feature type="region of interest" description="Disordered" evidence="1">
    <location>
        <begin position="1"/>
        <end position="76"/>
    </location>
</feature>
<keyword evidence="3" id="KW-1185">Reference proteome</keyword>
<gene>
    <name evidence="2" type="ORF">BT96DRAFT_943205</name>
</gene>
<name>A0A6A4HB81_9AGAR</name>
<feature type="compositionally biased region" description="Low complexity" evidence="1">
    <location>
        <begin position="34"/>
        <end position="56"/>
    </location>
</feature>
<evidence type="ECO:0000256" key="1">
    <source>
        <dbReference type="SAM" id="MobiDB-lite"/>
    </source>
</evidence>
<protein>
    <submittedName>
        <fullName evidence="2">Uncharacterized protein</fullName>
    </submittedName>
</protein>
<feature type="region of interest" description="Disordered" evidence="1">
    <location>
        <begin position="209"/>
        <end position="232"/>
    </location>
</feature>
<sequence>MAHSAPPAGSCGSEVPGDPTQPPLPPSPGPSPTPSSDSPTQPLPTPSSNSPSQPQSAYHVFSFASQTDGVAEKAEVKKTKKRKIQPWKKAAKTSEVHIKGIGKENVPLFAIVPSTSVGVHNVVHPAWTPEVAPDRIPQEHVQKVLGGPETIDEHEQRLGIGKYKVADNGKGIDEHPAKHAKALWEQSAGTGAVLLTQAAVADNEWEAGNRREAGSKPNGVIIDQMREGTEQT</sequence>
<organism evidence="2 3">
    <name type="scientific">Gymnopus androsaceus JB14</name>
    <dbReference type="NCBI Taxonomy" id="1447944"/>
    <lineage>
        <taxon>Eukaryota</taxon>
        <taxon>Fungi</taxon>
        <taxon>Dikarya</taxon>
        <taxon>Basidiomycota</taxon>
        <taxon>Agaricomycotina</taxon>
        <taxon>Agaricomycetes</taxon>
        <taxon>Agaricomycetidae</taxon>
        <taxon>Agaricales</taxon>
        <taxon>Marasmiineae</taxon>
        <taxon>Omphalotaceae</taxon>
        <taxon>Gymnopus</taxon>
    </lineage>
</organism>